<keyword evidence="7" id="KW-0547">Nucleotide-binding</keyword>
<keyword evidence="5" id="KW-0113">Calvin cycle</keyword>
<dbReference type="GO" id="GO:0019253">
    <property type="term" value="P:reductive pentose-phosphate cycle"/>
    <property type="evidence" value="ECO:0007669"/>
    <property type="project" value="UniProtKB-KW"/>
</dbReference>
<feature type="transmembrane region" description="Helical" evidence="12">
    <location>
        <begin position="369"/>
        <end position="390"/>
    </location>
</feature>
<dbReference type="Proteomes" id="UP000460715">
    <property type="component" value="Unassembled WGS sequence"/>
</dbReference>
<name>A0A845BCP5_9PROT</name>
<feature type="transmembrane region" description="Helical" evidence="12">
    <location>
        <begin position="94"/>
        <end position="114"/>
    </location>
</feature>
<feature type="transmembrane region" description="Helical" evidence="12">
    <location>
        <begin position="12"/>
        <end position="35"/>
    </location>
</feature>
<feature type="transmembrane region" description="Helical" evidence="12">
    <location>
        <begin position="126"/>
        <end position="143"/>
    </location>
</feature>
<organism evidence="14 15">
    <name type="scientific">Teichococcus coralli</name>
    <dbReference type="NCBI Taxonomy" id="2545983"/>
    <lineage>
        <taxon>Bacteria</taxon>
        <taxon>Pseudomonadati</taxon>
        <taxon>Pseudomonadota</taxon>
        <taxon>Alphaproteobacteria</taxon>
        <taxon>Acetobacterales</taxon>
        <taxon>Roseomonadaceae</taxon>
        <taxon>Roseomonas</taxon>
    </lineage>
</organism>
<keyword evidence="8" id="KW-0418">Kinase</keyword>
<dbReference type="InterPro" id="IPR027417">
    <property type="entry name" value="P-loop_NTPase"/>
</dbReference>
<feature type="transmembrane region" description="Helical" evidence="12">
    <location>
        <begin position="170"/>
        <end position="194"/>
    </location>
</feature>
<evidence type="ECO:0000256" key="12">
    <source>
        <dbReference type="SAM" id="Phobius"/>
    </source>
</evidence>
<dbReference type="GO" id="GO:0005524">
    <property type="term" value="F:ATP binding"/>
    <property type="evidence" value="ECO:0007669"/>
    <property type="project" value="UniProtKB-KW"/>
</dbReference>
<dbReference type="SUPFAM" id="SSF52540">
    <property type="entry name" value="P-loop containing nucleoside triphosphate hydrolases"/>
    <property type="match status" value="1"/>
</dbReference>
<dbReference type="InterPro" id="IPR006082">
    <property type="entry name" value="PRK"/>
</dbReference>
<dbReference type="EC" id="2.7.1.19" evidence="3 11"/>
<dbReference type="AlphaFoldDB" id="A0A845BCP5"/>
<evidence type="ECO:0000256" key="9">
    <source>
        <dbReference type="ARBA" id="ARBA00022840"/>
    </source>
</evidence>
<feature type="domain" description="Phosphoribulokinase/uridine kinase" evidence="13">
    <location>
        <begin position="412"/>
        <end position="588"/>
    </location>
</feature>
<evidence type="ECO:0000313" key="15">
    <source>
        <dbReference type="Proteomes" id="UP000460715"/>
    </source>
</evidence>
<reference evidence="14 15" key="1">
    <citation type="submission" date="2019-03" db="EMBL/GenBank/DDBJ databases">
        <title>Roseomonas sp. a novel Roseomonas species isolated from Sea whip Gorgonian.</title>
        <authorList>
            <person name="Li F."/>
            <person name="Pan X."/>
            <person name="Huang S."/>
            <person name="Li Z."/>
            <person name="Meng B."/>
        </authorList>
    </citation>
    <scope>NUCLEOTIDE SEQUENCE [LARGE SCALE GENOMIC DNA]</scope>
    <source>
        <strain evidence="14 15">M0104</strain>
    </source>
</reference>
<feature type="transmembrane region" description="Helical" evidence="12">
    <location>
        <begin position="261"/>
        <end position="279"/>
    </location>
</feature>
<feature type="transmembrane region" description="Helical" evidence="12">
    <location>
        <begin position="285"/>
        <end position="316"/>
    </location>
</feature>
<dbReference type="EMBL" id="SNVJ01000013">
    <property type="protein sequence ID" value="MXP64655.1"/>
    <property type="molecule type" value="Genomic_DNA"/>
</dbReference>
<dbReference type="PANTHER" id="PTHR10285">
    <property type="entry name" value="URIDINE KINASE"/>
    <property type="match status" value="1"/>
</dbReference>
<evidence type="ECO:0000313" key="14">
    <source>
        <dbReference type="EMBL" id="MXP64655.1"/>
    </source>
</evidence>
<feature type="transmembrane region" description="Helical" evidence="12">
    <location>
        <begin position="328"/>
        <end position="349"/>
    </location>
</feature>
<evidence type="ECO:0000256" key="8">
    <source>
        <dbReference type="ARBA" id="ARBA00022777"/>
    </source>
</evidence>
<evidence type="ECO:0000259" key="13">
    <source>
        <dbReference type="Pfam" id="PF00485"/>
    </source>
</evidence>
<comment type="pathway">
    <text evidence="1">Carbohydrate biosynthesis; Calvin cycle.</text>
</comment>
<dbReference type="PROSITE" id="PS00567">
    <property type="entry name" value="PHOSPHORIBULOKINASE"/>
    <property type="match status" value="1"/>
</dbReference>
<keyword evidence="12" id="KW-1133">Transmembrane helix</keyword>
<dbReference type="RefSeq" id="WP_160938016.1">
    <property type="nucleotide sequence ID" value="NZ_SNVJ01000013.1"/>
</dbReference>
<feature type="transmembrane region" description="Helical" evidence="12">
    <location>
        <begin position="63"/>
        <end position="88"/>
    </location>
</feature>
<accession>A0A845BCP5</accession>
<evidence type="ECO:0000256" key="3">
    <source>
        <dbReference type="ARBA" id="ARBA00012042"/>
    </source>
</evidence>
<keyword evidence="4" id="KW-0602">Photosynthesis</keyword>
<keyword evidence="12" id="KW-0812">Transmembrane</keyword>
<protein>
    <recommendedName>
        <fullName evidence="3 11">Phosphoribulokinase</fullName>
        <ecNumber evidence="3 11">2.7.1.19</ecNumber>
    </recommendedName>
</protein>
<comment type="similarity">
    <text evidence="2 11">Belongs to the phosphoribulokinase family.</text>
</comment>
<proteinExistence type="inferred from homology"/>
<dbReference type="InterPro" id="IPR006083">
    <property type="entry name" value="PRK/URK"/>
</dbReference>
<evidence type="ECO:0000256" key="6">
    <source>
        <dbReference type="ARBA" id="ARBA00022679"/>
    </source>
</evidence>
<comment type="caution">
    <text evidence="14">The sequence shown here is derived from an EMBL/GenBank/DDBJ whole genome shotgun (WGS) entry which is preliminary data.</text>
</comment>
<gene>
    <name evidence="14" type="ORF">E0493_14980</name>
</gene>
<evidence type="ECO:0000256" key="4">
    <source>
        <dbReference type="ARBA" id="ARBA00022531"/>
    </source>
</evidence>
<evidence type="ECO:0000256" key="7">
    <source>
        <dbReference type="ARBA" id="ARBA00022741"/>
    </source>
</evidence>
<evidence type="ECO:0000256" key="11">
    <source>
        <dbReference type="RuleBase" id="RU004082"/>
    </source>
</evidence>
<dbReference type="Gene3D" id="3.40.50.300">
    <property type="entry name" value="P-loop containing nucleotide triphosphate hydrolases"/>
    <property type="match status" value="1"/>
</dbReference>
<evidence type="ECO:0000256" key="10">
    <source>
        <dbReference type="ARBA" id="ARBA00047663"/>
    </source>
</evidence>
<sequence length="702" mass="77588">MIPTDLRRNPWFHLGLALRIAAILLLVPALQAGWYTPFMARSLAAPTLDPWSRYLQQVGELPAFFAGPVMYLFHAPFVAVGMLFDWVAGSGSTLAQIGLGLSLLVADYGLLLALRHMQQGSEDRLLLAYWLSPLVLFITYWHGDTDVVPTVLMVLSLVLLRQGQPGRAGVMLGLGIGAKISILAILPFLVVFLWSHRRHRDTLPRFLVSTGLVSAVLVGLPLLFSPAVQQMLLVNPKLLVANPGMISILDVDITAGAGHKLYIMPVFYLLGLYGAWQVGRMNFNLLYTVLGVVYLAVLLLTPSAVGWYMWVVPFLVAYRLRAGRRGAMLVMAFATAFIVHKLIVTPMPGIPLLGLAPGLTPLMPEDATWALRLTSFAFSVLTGIGIVLALNMLRRGLEENDFFGLSQRPLAIGIAGDSGTGKDTLALAMAGLFGEGAVTGISGDDYHLFERRGKLWQAFTHLDPRANDLEAFTRDALQLIAWRPILCRHYDHATGLFTPPRRIQASDLVMVTGLHALYPIALRERLDVAIYLDMDEALRRFFKLRRDVLQRGHSQEKVLASIERRVPDFQDFVQPQREHADVVFSLLPADPEAIEDPGYLGPVPLKLRVQMRRATNLDRLARYLIALCGAQVDVSQASSQGMAELVVDGSDVQPEDIDMTARQLVPELEELLARNPAWQAGMTGMMQLVVLLQLAELTPKRR</sequence>
<evidence type="ECO:0000256" key="5">
    <source>
        <dbReference type="ARBA" id="ARBA00022567"/>
    </source>
</evidence>
<keyword evidence="12" id="KW-0472">Membrane</keyword>
<evidence type="ECO:0000256" key="2">
    <source>
        <dbReference type="ARBA" id="ARBA00009719"/>
    </source>
</evidence>
<keyword evidence="6" id="KW-0808">Transferase</keyword>
<keyword evidence="9" id="KW-0067">ATP-binding</keyword>
<evidence type="ECO:0000256" key="1">
    <source>
        <dbReference type="ARBA" id="ARBA00005215"/>
    </source>
</evidence>
<feature type="transmembrane region" description="Helical" evidence="12">
    <location>
        <begin position="206"/>
        <end position="224"/>
    </location>
</feature>
<dbReference type="OrthoDB" id="9773443at2"/>
<dbReference type="Pfam" id="PF00485">
    <property type="entry name" value="PRK"/>
    <property type="match status" value="1"/>
</dbReference>
<dbReference type="PRINTS" id="PR00478">
    <property type="entry name" value="PHRIBLKINASE"/>
</dbReference>
<comment type="catalytic activity">
    <reaction evidence="10 11">
        <text>D-ribulose 5-phosphate + ATP = D-ribulose 1,5-bisphosphate + ADP + H(+)</text>
        <dbReference type="Rhea" id="RHEA:19365"/>
        <dbReference type="ChEBI" id="CHEBI:15378"/>
        <dbReference type="ChEBI" id="CHEBI:30616"/>
        <dbReference type="ChEBI" id="CHEBI:57870"/>
        <dbReference type="ChEBI" id="CHEBI:58121"/>
        <dbReference type="ChEBI" id="CHEBI:456216"/>
        <dbReference type="EC" id="2.7.1.19"/>
    </reaction>
</comment>
<keyword evidence="15" id="KW-1185">Reference proteome</keyword>
<dbReference type="GO" id="GO:0008974">
    <property type="term" value="F:phosphoribulokinase activity"/>
    <property type="evidence" value="ECO:0007669"/>
    <property type="project" value="UniProtKB-EC"/>
</dbReference>